<feature type="region of interest" description="Disordered" evidence="1">
    <location>
        <begin position="12"/>
        <end position="43"/>
    </location>
</feature>
<evidence type="ECO:0000313" key="4">
    <source>
        <dbReference type="Proteomes" id="UP000078550"/>
    </source>
</evidence>
<evidence type="ECO:0008006" key="6">
    <source>
        <dbReference type="Google" id="ProtNLM"/>
    </source>
</evidence>
<evidence type="ECO:0000313" key="5">
    <source>
        <dbReference type="Proteomes" id="UP000078555"/>
    </source>
</evidence>
<sequence>MAHPYVVVRHGEAEKRQSGKVAKWQSGETAKRQSGEEARRQGSVTRVPFVDTLCESRFTTHPSLCTLGSALERILYLQRIVLSTTPCGASFERQPLNLWSHLRLAKMQKSTVCHFAVTQFSAMQMKKLVYAQRRANALNVRSL</sequence>
<proteinExistence type="predicted"/>
<accession>A0A1A8YUN4</accession>
<dbReference type="Proteomes" id="UP000078555">
    <property type="component" value="Unassembled WGS sequence"/>
</dbReference>
<dbReference type="EMBL" id="FLRE01000104">
    <property type="protein sequence ID" value="SBT35595.1"/>
    <property type="molecule type" value="Genomic_DNA"/>
</dbReference>
<protein>
    <recommendedName>
        <fullName evidence="6">Phosphoglycerate mutase</fullName>
    </recommendedName>
</protein>
<reference evidence="4 5" key="1">
    <citation type="submission" date="2016-05" db="EMBL/GenBank/DDBJ databases">
        <authorList>
            <person name="Naeem Raeece"/>
        </authorList>
    </citation>
    <scope>NUCLEOTIDE SEQUENCE [LARGE SCALE GENOMIC DNA]</scope>
</reference>
<reference evidence="2" key="2">
    <citation type="submission" date="2016-05" db="EMBL/GenBank/DDBJ databases">
        <authorList>
            <person name="Lavstsen T."/>
            <person name="Jespersen J.S."/>
        </authorList>
    </citation>
    <scope>NUCLEOTIDE SEQUENCE [LARGE SCALE GENOMIC DNA]</scope>
</reference>
<evidence type="ECO:0000313" key="2">
    <source>
        <dbReference type="EMBL" id="SBT35157.1"/>
    </source>
</evidence>
<organism evidence="2 5">
    <name type="scientific">Plasmodium ovale wallikeri</name>
    <dbReference type="NCBI Taxonomy" id="864142"/>
    <lineage>
        <taxon>Eukaryota</taxon>
        <taxon>Sar</taxon>
        <taxon>Alveolata</taxon>
        <taxon>Apicomplexa</taxon>
        <taxon>Aconoidasida</taxon>
        <taxon>Haemosporida</taxon>
        <taxon>Plasmodiidae</taxon>
        <taxon>Plasmodium</taxon>
        <taxon>Plasmodium (Plasmodium)</taxon>
    </lineage>
</organism>
<dbReference type="EMBL" id="FLRD01000079">
    <property type="protein sequence ID" value="SBT35157.1"/>
    <property type="molecule type" value="Genomic_DNA"/>
</dbReference>
<evidence type="ECO:0000313" key="3">
    <source>
        <dbReference type="EMBL" id="SBT35595.1"/>
    </source>
</evidence>
<gene>
    <name evidence="2" type="ORF">POVWA1_025940</name>
    <name evidence="3" type="ORF">POVWA2_025770</name>
</gene>
<keyword evidence="5" id="KW-1185">Reference proteome</keyword>
<name>A0A1A8YUN4_PLAOA</name>
<dbReference type="Proteomes" id="UP000078550">
    <property type="component" value="Unassembled WGS sequence"/>
</dbReference>
<feature type="compositionally biased region" description="Basic and acidic residues" evidence="1">
    <location>
        <begin position="29"/>
        <end position="40"/>
    </location>
</feature>
<dbReference type="AlphaFoldDB" id="A0A1A8YUN4"/>
<evidence type="ECO:0000256" key="1">
    <source>
        <dbReference type="SAM" id="MobiDB-lite"/>
    </source>
</evidence>